<dbReference type="InterPro" id="IPR007627">
    <property type="entry name" value="RNA_pol_sigma70_r2"/>
</dbReference>
<feature type="domain" description="RNA polymerase sigma-70 region 2" evidence="7">
    <location>
        <begin position="20"/>
        <end position="78"/>
    </location>
</feature>
<keyword evidence="10" id="KW-1185">Reference proteome</keyword>
<dbReference type="InterPro" id="IPR013325">
    <property type="entry name" value="RNA_pol_sigma_r2"/>
</dbReference>
<evidence type="ECO:0000256" key="5">
    <source>
        <dbReference type="ARBA" id="ARBA00023163"/>
    </source>
</evidence>
<reference evidence="9 10" key="1">
    <citation type="submission" date="2019-01" db="EMBL/GenBank/DDBJ databases">
        <title>Egibacter rhizosphaerae EGI 80759T.</title>
        <authorList>
            <person name="Chen D.-D."/>
            <person name="Tian Y."/>
            <person name="Jiao J.-Y."/>
            <person name="Zhang X.-T."/>
            <person name="Zhang Y.-G."/>
            <person name="Zhang Y."/>
            <person name="Xiao M."/>
            <person name="Shu W.-S."/>
            <person name="Li W.-J."/>
        </authorList>
    </citation>
    <scope>NUCLEOTIDE SEQUENCE [LARGE SCALE GENOMIC DNA]</scope>
    <source>
        <strain evidence="9 10">EGI 80759</strain>
    </source>
</reference>
<protein>
    <submittedName>
        <fullName evidence="9">Sigma-70 family RNA polymerase sigma factor</fullName>
    </submittedName>
</protein>
<evidence type="ECO:0000256" key="4">
    <source>
        <dbReference type="ARBA" id="ARBA00023125"/>
    </source>
</evidence>
<evidence type="ECO:0000313" key="9">
    <source>
        <dbReference type="EMBL" id="QBI19980.1"/>
    </source>
</evidence>
<feature type="domain" description="RNA polymerase sigma factor 70 region 4 type 2" evidence="8">
    <location>
        <begin position="106"/>
        <end position="157"/>
    </location>
</feature>
<dbReference type="GO" id="GO:0003677">
    <property type="term" value="F:DNA binding"/>
    <property type="evidence" value="ECO:0007669"/>
    <property type="project" value="UniProtKB-KW"/>
</dbReference>
<evidence type="ECO:0000256" key="3">
    <source>
        <dbReference type="ARBA" id="ARBA00023082"/>
    </source>
</evidence>
<dbReference type="InterPro" id="IPR039425">
    <property type="entry name" value="RNA_pol_sigma-70-like"/>
</dbReference>
<evidence type="ECO:0000256" key="6">
    <source>
        <dbReference type="SAM" id="MobiDB-lite"/>
    </source>
</evidence>
<dbReference type="GO" id="GO:0016987">
    <property type="term" value="F:sigma factor activity"/>
    <property type="evidence" value="ECO:0007669"/>
    <property type="project" value="UniProtKB-KW"/>
</dbReference>
<sequence>MDETGRDEAEGFCSAQFPRLVGGLSLHLGDRRLAEEVAQEALLRAFARWEHVRGLDNPAGWTWRVALNLANSTFRRRAAERRASQRLAGGPPSGESSATDGSTRIAIRHAVARLPKRQRTVIVLRFYLDLPVAEAATHMGVSENAVRSLTKRAVAALRVSFGDDVPTDGPGVPVDTEACDA</sequence>
<keyword evidence="3" id="KW-0731">Sigma factor</keyword>
<dbReference type="Pfam" id="PF08281">
    <property type="entry name" value="Sigma70_r4_2"/>
    <property type="match status" value="1"/>
</dbReference>
<accession>A0A411YFH4</accession>
<name>A0A411YFH4_9ACTN</name>
<evidence type="ECO:0000259" key="7">
    <source>
        <dbReference type="Pfam" id="PF04542"/>
    </source>
</evidence>
<evidence type="ECO:0000256" key="2">
    <source>
        <dbReference type="ARBA" id="ARBA00023015"/>
    </source>
</evidence>
<dbReference type="Gene3D" id="1.10.1740.10">
    <property type="match status" value="1"/>
</dbReference>
<dbReference type="OrthoDB" id="3785047at2"/>
<dbReference type="RefSeq" id="WP_131154977.1">
    <property type="nucleotide sequence ID" value="NZ_CP036402.1"/>
</dbReference>
<dbReference type="PANTHER" id="PTHR43133">
    <property type="entry name" value="RNA POLYMERASE ECF-TYPE SIGMA FACTO"/>
    <property type="match status" value="1"/>
</dbReference>
<dbReference type="NCBIfam" id="TIGR02937">
    <property type="entry name" value="sigma70-ECF"/>
    <property type="match status" value="1"/>
</dbReference>
<dbReference type="KEGG" id="erz:ER308_10690"/>
<evidence type="ECO:0000259" key="8">
    <source>
        <dbReference type="Pfam" id="PF08281"/>
    </source>
</evidence>
<gene>
    <name evidence="9" type="ORF">ER308_10690</name>
</gene>
<organism evidence="9 10">
    <name type="scientific">Egibacter rhizosphaerae</name>
    <dbReference type="NCBI Taxonomy" id="1670831"/>
    <lineage>
        <taxon>Bacteria</taxon>
        <taxon>Bacillati</taxon>
        <taxon>Actinomycetota</taxon>
        <taxon>Nitriliruptoria</taxon>
        <taxon>Egibacterales</taxon>
        <taxon>Egibacteraceae</taxon>
        <taxon>Egibacter</taxon>
    </lineage>
</organism>
<keyword evidence="2" id="KW-0805">Transcription regulation</keyword>
<evidence type="ECO:0000313" key="10">
    <source>
        <dbReference type="Proteomes" id="UP000291469"/>
    </source>
</evidence>
<dbReference type="Proteomes" id="UP000291469">
    <property type="component" value="Chromosome"/>
</dbReference>
<dbReference type="InterPro" id="IPR013249">
    <property type="entry name" value="RNA_pol_sigma70_r4_t2"/>
</dbReference>
<proteinExistence type="inferred from homology"/>
<feature type="region of interest" description="Disordered" evidence="6">
    <location>
        <begin position="80"/>
        <end position="102"/>
    </location>
</feature>
<dbReference type="SUPFAM" id="SSF88946">
    <property type="entry name" value="Sigma2 domain of RNA polymerase sigma factors"/>
    <property type="match status" value="1"/>
</dbReference>
<dbReference type="Gene3D" id="1.10.10.10">
    <property type="entry name" value="Winged helix-like DNA-binding domain superfamily/Winged helix DNA-binding domain"/>
    <property type="match status" value="1"/>
</dbReference>
<dbReference type="CDD" id="cd06171">
    <property type="entry name" value="Sigma70_r4"/>
    <property type="match status" value="1"/>
</dbReference>
<evidence type="ECO:0000256" key="1">
    <source>
        <dbReference type="ARBA" id="ARBA00010641"/>
    </source>
</evidence>
<comment type="similarity">
    <text evidence="1">Belongs to the sigma-70 factor family. ECF subfamily.</text>
</comment>
<dbReference type="InterPro" id="IPR036388">
    <property type="entry name" value="WH-like_DNA-bd_sf"/>
</dbReference>
<dbReference type="InterPro" id="IPR014284">
    <property type="entry name" value="RNA_pol_sigma-70_dom"/>
</dbReference>
<dbReference type="Pfam" id="PF04542">
    <property type="entry name" value="Sigma70_r2"/>
    <property type="match status" value="1"/>
</dbReference>
<keyword evidence="5" id="KW-0804">Transcription</keyword>
<dbReference type="SUPFAM" id="SSF88659">
    <property type="entry name" value="Sigma3 and sigma4 domains of RNA polymerase sigma factors"/>
    <property type="match status" value="1"/>
</dbReference>
<keyword evidence="4" id="KW-0238">DNA-binding</keyword>
<dbReference type="PANTHER" id="PTHR43133:SF50">
    <property type="entry name" value="ECF RNA POLYMERASE SIGMA FACTOR SIGM"/>
    <property type="match status" value="1"/>
</dbReference>
<dbReference type="InterPro" id="IPR013324">
    <property type="entry name" value="RNA_pol_sigma_r3/r4-like"/>
</dbReference>
<dbReference type="EMBL" id="CP036402">
    <property type="protein sequence ID" value="QBI19980.1"/>
    <property type="molecule type" value="Genomic_DNA"/>
</dbReference>
<dbReference type="GO" id="GO:0006352">
    <property type="term" value="P:DNA-templated transcription initiation"/>
    <property type="evidence" value="ECO:0007669"/>
    <property type="project" value="InterPro"/>
</dbReference>
<dbReference type="AlphaFoldDB" id="A0A411YFH4"/>